<organism evidence="14 15">
    <name type="scientific">Penicillium argentinense</name>
    <dbReference type="NCBI Taxonomy" id="1131581"/>
    <lineage>
        <taxon>Eukaryota</taxon>
        <taxon>Fungi</taxon>
        <taxon>Dikarya</taxon>
        <taxon>Ascomycota</taxon>
        <taxon>Pezizomycotina</taxon>
        <taxon>Eurotiomycetes</taxon>
        <taxon>Eurotiomycetidae</taxon>
        <taxon>Eurotiales</taxon>
        <taxon>Aspergillaceae</taxon>
        <taxon>Penicillium</taxon>
    </lineage>
</organism>
<reference evidence="14" key="2">
    <citation type="journal article" date="2023" name="IMA Fungus">
        <title>Comparative genomic study of the Penicillium genus elucidates a diverse pangenome and 15 lateral gene transfer events.</title>
        <authorList>
            <person name="Petersen C."/>
            <person name="Sorensen T."/>
            <person name="Nielsen M.R."/>
            <person name="Sondergaard T.E."/>
            <person name="Sorensen J.L."/>
            <person name="Fitzpatrick D.A."/>
            <person name="Frisvad J.C."/>
            <person name="Nielsen K.L."/>
        </authorList>
    </citation>
    <scope>NUCLEOTIDE SEQUENCE</scope>
    <source>
        <strain evidence="14">IBT 30761</strain>
    </source>
</reference>
<keyword evidence="9" id="KW-0560">Oxidoreductase</keyword>
<keyword evidence="6" id="KW-0964">Secreted</keyword>
<dbReference type="PROSITE" id="PS00623">
    <property type="entry name" value="GMC_OXRED_1"/>
    <property type="match status" value="1"/>
</dbReference>
<evidence type="ECO:0000256" key="10">
    <source>
        <dbReference type="PIRSR" id="PIRSR000137-2"/>
    </source>
</evidence>
<evidence type="ECO:0000256" key="2">
    <source>
        <dbReference type="ARBA" id="ARBA00004191"/>
    </source>
</evidence>
<sequence length="543" mass="58019">MASHDLPAETDYIIVGGGTAGLVVACRLSEDANVAVTVLEAGADCTQDPRVRDPGAWHGLCGSELDWKMKITPQTGLGGRPQDHPAGKLLGGTSAINGSGFVPPSPAGIDAWAKLGNDKWTWETLRPYLQRCYTVTAPEELPDINENQRDPAHGPIQVSYPAFADKAGIALVNAWSDAFKAKGYGFNDTDILAEDSIVGARPYSAAIDPKTGLRSSADSQYGAIIASRSNVNIVTETTVHEILFNSQSNLVATGVRVEQDGGVKIVKARKEVILAAGAFHTPTILEYSGIGDPARLERLGVPVRIDQPNLGNTLQNHLMSILPVHIKSNPKIKGMAPGFKCLGFTRIDPSEQEELLSAYAESDRPSEKVIRSIIQSPKESSATVFLIARSPELAIAGVINSFPFSRGSLHAAEKGFKVTPVADAGFFSHELDIEILARNVRNFYQMLSSSPLNEFLELGAVPTDLVSIKAGLKAHALSTHHLCGTAAMLPRSADGVVNQDLRVYGTENLRVVDASIIPLISHANPMATVYAVAERAADLIRDA</sequence>
<dbReference type="GO" id="GO:0016614">
    <property type="term" value="F:oxidoreductase activity, acting on CH-OH group of donors"/>
    <property type="evidence" value="ECO:0007669"/>
    <property type="project" value="InterPro"/>
</dbReference>
<feature type="domain" description="Glucose-methanol-choline oxidoreductase N-terminal" evidence="12">
    <location>
        <begin position="87"/>
        <end position="110"/>
    </location>
</feature>
<gene>
    <name evidence="14" type="ORF">N7532_008814</name>
</gene>
<dbReference type="Pfam" id="PF05199">
    <property type="entry name" value="GMC_oxred_C"/>
    <property type="match status" value="1"/>
</dbReference>
<dbReference type="OrthoDB" id="269227at2759"/>
<dbReference type="Gene3D" id="3.50.50.60">
    <property type="entry name" value="FAD/NAD(P)-binding domain"/>
    <property type="match status" value="2"/>
</dbReference>
<proteinExistence type="inferred from homology"/>
<dbReference type="Proteomes" id="UP001149074">
    <property type="component" value="Unassembled WGS sequence"/>
</dbReference>
<evidence type="ECO:0000313" key="15">
    <source>
        <dbReference type="Proteomes" id="UP001149074"/>
    </source>
</evidence>
<evidence type="ECO:0000256" key="8">
    <source>
        <dbReference type="ARBA" id="ARBA00022827"/>
    </source>
</evidence>
<comment type="subcellular location">
    <subcellularLocation>
        <location evidence="3">Cytoplasm</location>
    </subcellularLocation>
    <subcellularLocation>
        <location evidence="2">Secreted</location>
        <location evidence="2">Cell wall</location>
    </subcellularLocation>
</comment>
<comment type="similarity">
    <text evidence="4 11">Belongs to the GMC oxidoreductase family.</text>
</comment>
<keyword evidence="5" id="KW-0963">Cytoplasm</keyword>
<evidence type="ECO:0000256" key="1">
    <source>
        <dbReference type="ARBA" id="ARBA00001974"/>
    </source>
</evidence>
<dbReference type="SUPFAM" id="SSF51905">
    <property type="entry name" value="FAD/NAD(P)-binding domain"/>
    <property type="match status" value="1"/>
</dbReference>
<dbReference type="GO" id="GO:0005737">
    <property type="term" value="C:cytoplasm"/>
    <property type="evidence" value="ECO:0007669"/>
    <property type="project" value="UniProtKB-SubCell"/>
</dbReference>
<keyword evidence="8 10" id="KW-0274">FAD</keyword>
<comment type="cofactor">
    <cofactor evidence="1 10">
        <name>FAD</name>
        <dbReference type="ChEBI" id="CHEBI:57692"/>
    </cofactor>
</comment>
<dbReference type="PROSITE" id="PS00624">
    <property type="entry name" value="GMC_OXRED_2"/>
    <property type="match status" value="1"/>
</dbReference>
<feature type="domain" description="Glucose-methanol-choline oxidoreductase N-terminal" evidence="13">
    <location>
        <begin position="277"/>
        <end position="291"/>
    </location>
</feature>
<evidence type="ECO:0000256" key="11">
    <source>
        <dbReference type="RuleBase" id="RU003968"/>
    </source>
</evidence>
<evidence type="ECO:0000259" key="12">
    <source>
        <dbReference type="PROSITE" id="PS00623"/>
    </source>
</evidence>
<keyword evidence="7 11" id="KW-0285">Flavoprotein</keyword>
<dbReference type="EMBL" id="JAPQKI010000009">
    <property type="protein sequence ID" value="KAJ5090130.1"/>
    <property type="molecule type" value="Genomic_DNA"/>
</dbReference>
<reference evidence="14" key="1">
    <citation type="submission" date="2022-11" db="EMBL/GenBank/DDBJ databases">
        <authorList>
            <person name="Petersen C."/>
        </authorList>
    </citation>
    <scope>NUCLEOTIDE SEQUENCE</scope>
    <source>
        <strain evidence="14">IBT 30761</strain>
    </source>
</reference>
<keyword evidence="6" id="KW-0134">Cell wall</keyword>
<dbReference type="InterPro" id="IPR007867">
    <property type="entry name" value="GMC_OxRtase_C"/>
</dbReference>
<keyword evidence="15" id="KW-1185">Reference proteome</keyword>
<dbReference type="PANTHER" id="PTHR11552">
    <property type="entry name" value="GLUCOSE-METHANOL-CHOLINE GMC OXIDOREDUCTASE"/>
    <property type="match status" value="1"/>
</dbReference>
<comment type="caution">
    <text evidence="14">The sequence shown here is derived from an EMBL/GenBank/DDBJ whole genome shotgun (WGS) entry which is preliminary data.</text>
</comment>
<dbReference type="PANTHER" id="PTHR11552:SF201">
    <property type="entry name" value="GLUCOSE-METHANOL-CHOLINE OXIDOREDUCTASE N-TERMINAL DOMAIN-CONTAINING PROTEIN"/>
    <property type="match status" value="1"/>
</dbReference>
<feature type="binding site" evidence="10">
    <location>
        <position position="239"/>
    </location>
    <ligand>
        <name>FAD</name>
        <dbReference type="ChEBI" id="CHEBI:57692"/>
    </ligand>
</feature>
<evidence type="ECO:0000256" key="6">
    <source>
        <dbReference type="ARBA" id="ARBA00022512"/>
    </source>
</evidence>
<dbReference type="AlphaFoldDB" id="A0A9W9EYD3"/>
<evidence type="ECO:0000256" key="4">
    <source>
        <dbReference type="ARBA" id="ARBA00010790"/>
    </source>
</evidence>
<dbReference type="RefSeq" id="XP_056472112.1">
    <property type="nucleotide sequence ID" value="XM_056621306.1"/>
</dbReference>
<dbReference type="InterPro" id="IPR036188">
    <property type="entry name" value="FAD/NAD-bd_sf"/>
</dbReference>
<dbReference type="SUPFAM" id="SSF54373">
    <property type="entry name" value="FAD-linked reductases, C-terminal domain"/>
    <property type="match status" value="1"/>
</dbReference>
<evidence type="ECO:0000256" key="5">
    <source>
        <dbReference type="ARBA" id="ARBA00022490"/>
    </source>
</evidence>
<feature type="binding site" evidence="10">
    <location>
        <position position="93"/>
    </location>
    <ligand>
        <name>FAD</name>
        <dbReference type="ChEBI" id="CHEBI:57692"/>
    </ligand>
</feature>
<evidence type="ECO:0000259" key="13">
    <source>
        <dbReference type="PROSITE" id="PS00624"/>
    </source>
</evidence>
<name>A0A9W9EYD3_9EURO</name>
<dbReference type="Gene3D" id="3.30.560.10">
    <property type="entry name" value="Glucose Oxidase, domain 3"/>
    <property type="match status" value="2"/>
</dbReference>
<dbReference type="InterPro" id="IPR012132">
    <property type="entry name" value="GMC_OxRdtase"/>
</dbReference>
<evidence type="ECO:0000256" key="3">
    <source>
        <dbReference type="ARBA" id="ARBA00004496"/>
    </source>
</evidence>
<evidence type="ECO:0000256" key="9">
    <source>
        <dbReference type="ARBA" id="ARBA00023002"/>
    </source>
</evidence>
<dbReference type="PIRSF" id="PIRSF000137">
    <property type="entry name" value="Alcohol_oxidase"/>
    <property type="match status" value="1"/>
</dbReference>
<evidence type="ECO:0000256" key="7">
    <source>
        <dbReference type="ARBA" id="ARBA00022630"/>
    </source>
</evidence>
<dbReference type="InterPro" id="IPR000172">
    <property type="entry name" value="GMC_OxRdtase_N"/>
</dbReference>
<dbReference type="GeneID" id="81360285"/>
<accession>A0A9W9EYD3</accession>
<dbReference type="Pfam" id="PF00732">
    <property type="entry name" value="GMC_oxred_N"/>
    <property type="match status" value="1"/>
</dbReference>
<protein>
    <recommendedName>
        <fullName evidence="12 13">Glucose-methanol-choline oxidoreductase N-terminal domain-containing protein</fullName>
    </recommendedName>
</protein>
<dbReference type="GO" id="GO:0050660">
    <property type="term" value="F:flavin adenine dinucleotide binding"/>
    <property type="evidence" value="ECO:0007669"/>
    <property type="project" value="InterPro"/>
</dbReference>
<evidence type="ECO:0000313" key="14">
    <source>
        <dbReference type="EMBL" id="KAJ5090130.1"/>
    </source>
</evidence>